<dbReference type="PROSITE" id="PS50090">
    <property type="entry name" value="MYB_LIKE"/>
    <property type="match status" value="1"/>
</dbReference>
<feature type="region of interest" description="Disordered" evidence="4">
    <location>
        <begin position="92"/>
        <end position="115"/>
    </location>
</feature>
<keyword evidence="1" id="KW-0863">Zinc-finger</keyword>
<dbReference type="FunCoup" id="A0A200RAG3">
    <property type="interactions" value="176"/>
</dbReference>
<evidence type="ECO:0000313" key="8">
    <source>
        <dbReference type="Proteomes" id="UP000195402"/>
    </source>
</evidence>
<accession>A0A200RAG3</accession>
<dbReference type="OMA" id="PKTHENG"/>
<protein>
    <submittedName>
        <fullName evidence="7">SANT/Myb domain</fullName>
    </submittedName>
</protein>
<dbReference type="Pfam" id="PF00249">
    <property type="entry name" value="Myb_DNA-binding"/>
    <property type="match status" value="1"/>
</dbReference>
<evidence type="ECO:0000313" key="7">
    <source>
        <dbReference type="EMBL" id="OVA19709.1"/>
    </source>
</evidence>
<feature type="compositionally biased region" description="Basic residues" evidence="4">
    <location>
        <begin position="1"/>
        <end position="12"/>
    </location>
</feature>
<dbReference type="Gene3D" id="1.10.10.60">
    <property type="entry name" value="Homeodomain-like"/>
    <property type="match status" value="1"/>
</dbReference>
<feature type="domain" description="Myb-like" evidence="5">
    <location>
        <begin position="556"/>
        <end position="617"/>
    </location>
</feature>
<dbReference type="SUPFAM" id="SSF57903">
    <property type="entry name" value="FYVE/PHD zinc finger"/>
    <property type="match status" value="1"/>
</dbReference>
<feature type="compositionally biased region" description="Basic and acidic residues" evidence="4">
    <location>
        <begin position="102"/>
        <end position="115"/>
    </location>
</feature>
<evidence type="ECO:0000259" key="5">
    <source>
        <dbReference type="PROSITE" id="PS50090"/>
    </source>
</evidence>
<dbReference type="PANTHER" id="PTHR47863:SF5">
    <property type="entry name" value="HOMEODOMAIN-LIKE PROTEIN WITH RING_FYVE_PHD-TYPE ZINC FINGER DOMAIN-CONTAINING PROTEIN-RELATED"/>
    <property type="match status" value="1"/>
</dbReference>
<feature type="coiled-coil region" evidence="3">
    <location>
        <begin position="193"/>
        <end position="220"/>
    </location>
</feature>
<comment type="caution">
    <text evidence="7">The sequence shown here is derived from an EMBL/GenBank/DDBJ whole genome shotgun (WGS) entry which is preliminary data.</text>
</comment>
<evidence type="ECO:0000256" key="2">
    <source>
        <dbReference type="ARBA" id="ARBA00022833"/>
    </source>
</evidence>
<dbReference type="Gene3D" id="3.30.40.10">
    <property type="entry name" value="Zinc/RING finger domain, C3HC4 (zinc finger)"/>
    <property type="match status" value="1"/>
</dbReference>
<dbReference type="GO" id="GO:0008270">
    <property type="term" value="F:zinc ion binding"/>
    <property type="evidence" value="ECO:0007669"/>
    <property type="project" value="UniProtKB-KW"/>
</dbReference>
<keyword evidence="8" id="KW-1185">Reference proteome</keyword>
<feature type="region of interest" description="Disordered" evidence="4">
    <location>
        <begin position="1"/>
        <end position="21"/>
    </location>
</feature>
<feature type="region of interest" description="Disordered" evidence="4">
    <location>
        <begin position="499"/>
        <end position="564"/>
    </location>
</feature>
<dbReference type="InterPro" id="IPR017930">
    <property type="entry name" value="Myb_dom"/>
</dbReference>
<reference evidence="7 8" key="1">
    <citation type="journal article" date="2017" name="Mol. Plant">
        <title>The Genome of Medicinal Plant Macleaya cordata Provides New Insights into Benzylisoquinoline Alkaloids Metabolism.</title>
        <authorList>
            <person name="Liu X."/>
            <person name="Liu Y."/>
            <person name="Huang P."/>
            <person name="Ma Y."/>
            <person name="Qing Z."/>
            <person name="Tang Q."/>
            <person name="Cao H."/>
            <person name="Cheng P."/>
            <person name="Zheng Y."/>
            <person name="Yuan Z."/>
            <person name="Zhou Y."/>
            <person name="Liu J."/>
            <person name="Tang Z."/>
            <person name="Zhuo Y."/>
            <person name="Zhang Y."/>
            <person name="Yu L."/>
            <person name="Huang J."/>
            <person name="Yang P."/>
            <person name="Peng Q."/>
            <person name="Zhang J."/>
            <person name="Jiang W."/>
            <person name="Zhang Z."/>
            <person name="Lin K."/>
            <person name="Ro D.K."/>
            <person name="Chen X."/>
            <person name="Xiong X."/>
            <person name="Shang Y."/>
            <person name="Huang S."/>
            <person name="Zeng J."/>
        </authorList>
    </citation>
    <scope>NUCLEOTIDE SEQUENCE [LARGE SCALE GENOMIC DNA]</scope>
    <source>
        <strain evidence="8">cv. BLH2017</strain>
        <tissue evidence="7">Root</tissue>
    </source>
</reference>
<name>A0A200RAG3_MACCD</name>
<evidence type="ECO:0000259" key="6">
    <source>
        <dbReference type="PROSITE" id="PS51294"/>
    </source>
</evidence>
<dbReference type="InterPro" id="IPR013083">
    <property type="entry name" value="Znf_RING/FYVE/PHD"/>
</dbReference>
<keyword evidence="2" id="KW-0862">Zinc</keyword>
<dbReference type="STRING" id="56857.A0A200RAG3"/>
<evidence type="ECO:0000256" key="4">
    <source>
        <dbReference type="SAM" id="MobiDB-lite"/>
    </source>
</evidence>
<dbReference type="PROSITE" id="PS51294">
    <property type="entry name" value="HTH_MYB"/>
    <property type="match status" value="1"/>
</dbReference>
<keyword evidence="1" id="KW-0479">Metal-binding</keyword>
<organism evidence="7 8">
    <name type="scientific">Macleaya cordata</name>
    <name type="common">Five-seeded plume-poppy</name>
    <name type="synonym">Bocconia cordata</name>
    <dbReference type="NCBI Taxonomy" id="56857"/>
    <lineage>
        <taxon>Eukaryota</taxon>
        <taxon>Viridiplantae</taxon>
        <taxon>Streptophyta</taxon>
        <taxon>Embryophyta</taxon>
        <taxon>Tracheophyta</taxon>
        <taxon>Spermatophyta</taxon>
        <taxon>Magnoliopsida</taxon>
        <taxon>Ranunculales</taxon>
        <taxon>Papaveraceae</taxon>
        <taxon>Papaveroideae</taxon>
        <taxon>Macleaya</taxon>
    </lineage>
</organism>
<keyword evidence="3" id="KW-0175">Coiled coil</keyword>
<dbReference type="InterPro" id="IPR001005">
    <property type="entry name" value="SANT/Myb"/>
</dbReference>
<gene>
    <name evidence="7" type="ORF">BVC80_9059g28</name>
</gene>
<dbReference type="SUPFAM" id="SSF46689">
    <property type="entry name" value="Homeodomain-like"/>
    <property type="match status" value="1"/>
</dbReference>
<dbReference type="AlphaFoldDB" id="A0A200RAG3"/>
<dbReference type="OrthoDB" id="608866at2759"/>
<feature type="compositionally biased region" description="Polar residues" evidence="4">
    <location>
        <begin position="499"/>
        <end position="513"/>
    </location>
</feature>
<dbReference type="InterPro" id="IPR009057">
    <property type="entry name" value="Homeodomain-like_sf"/>
</dbReference>
<proteinExistence type="predicted"/>
<feature type="domain" description="HTH myb-type" evidence="6">
    <location>
        <begin position="556"/>
        <end position="621"/>
    </location>
</feature>
<feature type="compositionally biased region" description="Basic residues" evidence="4">
    <location>
        <begin position="529"/>
        <end position="546"/>
    </location>
</feature>
<evidence type="ECO:0000256" key="1">
    <source>
        <dbReference type="ARBA" id="ARBA00022771"/>
    </source>
</evidence>
<dbReference type="CDD" id="cd11660">
    <property type="entry name" value="SANT_TRF"/>
    <property type="match status" value="1"/>
</dbReference>
<dbReference type="EMBL" id="MVGT01000180">
    <property type="protein sequence ID" value="OVA19709.1"/>
    <property type="molecule type" value="Genomic_DNA"/>
</dbReference>
<sequence length="626" mass="69416">MKKKNRPGRTRVSKVPPKPSSLATRAFNVMANLNYTQGCNGDHFASTEDSDHLSLAESFERSQKNVEETERGTEPIIVDAEDDTMTSIVPETPNSCDVDDGYNDKEAAPDKTEEATTLKEKPISLNSPSTWNWDLLEMSDSTLRGRCIKCNEGGDQVLICSGNGCLIGIHTCCLRCPPTFDDVGNFYCPLCSYKRAVSELHEVEKEAALAKEKVQLVRKSFSLFVSGSDKKESTERIHERELNQSRMDADRNGCRTNRQHQESNEKNNFIGLAEDQQEATTTTGCSNGNLGKETSLASERNDILLTGEGDHAKQVGNHQWKSMEDQQEAVVAVGCSFGNLMVEKPHESKSCDTSLSRGKRSKQVDYHHCKNIENQQEAVAAVGVSNGNLGVETSLISERNDASHGGDDAEQFDGHRCESVVELRSRVGPSVSCGSDNVSCGEDLPLCSEFGNPLTQTKENETEMVVEHQHPKEGEQQMQVEANIGFEYRNSTCRETETVSVHAQRVTRSTVSQPRVVDPVVKSPSNRSTKGKKTASSKSVKSKKSARCPSNPALPNSRRKKLPWTHEEEEMLKEAVKKASSKVNKNIPWKIILDSGCKVFNESRTPSDLKDKWRNMAKEGSRARRR</sequence>
<evidence type="ECO:0000256" key="3">
    <source>
        <dbReference type="SAM" id="Coils"/>
    </source>
</evidence>
<dbReference type="SMART" id="SM00717">
    <property type="entry name" value="SANT"/>
    <property type="match status" value="1"/>
</dbReference>
<dbReference type="PANTHER" id="PTHR47863">
    <property type="entry name" value="RING/FYVE/PHD ZINC FINGER SUPERFAMILY PROTEIN"/>
    <property type="match status" value="1"/>
</dbReference>
<dbReference type="InParanoid" id="A0A200RAG3"/>
<dbReference type="Proteomes" id="UP000195402">
    <property type="component" value="Unassembled WGS sequence"/>
</dbReference>
<dbReference type="InterPro" id="IPR011011">
    <property type="entry name" value="Znf_FYVE_PHD"/>
</dbReference>